<proteinExistence type="predicted"/>
<feature type="region of interest" description="Disordered" evidence="5">
    <location>
        <begin position="30"/>
        <end position="66"/>
    </location>
</feature>
<evidence type="ECO:0000313" key="7">
    <source>
        <dbReference type="EMBL" id="CAD8967553.1"/>
    </source>
</evidence>
<gene>
    <name evidence="7" type="ORF">HAND00432_LOCUS18616</name>
</gene>
<evidence type="ECO:0000256" key="4">
    <source>
        <dbReference type="PROSITE-ProRule" id="PRU00175"/>
    </source>
</evidence>
<feature type="region of interest" description="Disordered" evidence="5">
    <location>
        <begin position="227"/>
        <end position="323"/>
    </location>
</feature>
<feature type="compositionally biased region" description="Low complexity" evidence="5">
    <location>
        <begin position="261"/>
        <end position="281"/>
    </location>
</feature>
<name>A0A7S1E8B3_HEMAN</name>
<dbReference type="InterPro" id="IPR001841">
    <property type="entry name" value="Znf_RING"/>
</dbReference>
<dbReference type="SUPFAM" id="SSF57850">
    <property type="entry name" value="RING/U-box"/>
    <property type="match status" value="1"/>
</dbReference>
<evidence type="ECO:0000256" key="3">
    <source>
        <dbReference type="ARBA" id="ARBA00022833"/>
    </source>
</evidence>
<accession>A0A7S1E8B3</accession>
<dbReference type="GO" id="GO:0061630">
    <property type="term" value="F:ubiquitin protein ligase activity"/>
    <property type="evidence" value="ECO:0007669"/>
    <property type="project" value="TreeGrafter"/>
</dbReference>
<organism evidence="7">
    <name type="scientific">Hemiselmis andersenii</name>
    <name type="common">Cryptophyte alga</name>
    <dbReference type="NCBI Taxonomy" id="464988"/>
    <lineage>
        <taxon>Eukaryota</taxon>
        <taxon>Cryptophyceae</taxon>
        <taxon>Cryptomonadales</taxon>
        <taxon>Hemiselmidaceae</taxon>
        <taxon>Hemiselmis</taxon>
    </lineage>
</organism>
<dbReference type="PANTHER" id="PTHR45931:SF3">
    <property type="entry name" value="RING ZINC FINGER-CONTAINING PROTEIN"/>
    <property type="match status" value="1"/>
</dbReference>
<dbReference type="InterPro" id="IPR011016">
    <property type="entry name" value="Znf_RING-CH"/>
</dbReference>
<reference evidence="7" key="1">
    <citation type="submission" date="2021-01" db="EMBL/GenBank/DDBJ databases">
        <authorList>
            <person name="Corre E."/>
            <person name="Pelletier E."/>
            <person name="Niang G."/>
            <person name="Scheremetjew M."/>
            <person name="Finn R."/>
            <person name="Kale V."/>
            <person name="Holt S."/>
            <person name="Cochrane G."/>
            <person name="Meng A."/>
            <person name="Brown T."/>
            <person name="Cohen L."/>
        </authorList>
    </citation>
    <scope>NUCLEOTIDE SEQUENCE</scope>
    <source>
        <strain evidence="7">CCMP644</strain>
    </source>
</reference>
<feature type="compositionally biased region" description="Pro residues" evidence="5">
    <location>
        <begin position="388"/>
        <end position="397"/>
    </location>
</feature>
<dbReference type="PANTHER" id="PTHR45931">
    <property type="entry name" value="SI:CH211-59O9.10"/>
    <property type="match status" value="1"/>
</dbReference>
<dbReference type="InterPro" id="IPR051834">
    <property type="entry name" value="RING_finger_E3_ligase"/>
</dbReference>
<feature type="compositionally biased region" description="Low complexity" evidence="5">
    <location>
        <begin position="236"/>
        <end position="245"/>
    </location>
</feature>
<protein>
    <recommendedName>
        <fullName evidence="6">RING-type domain-containing protein</fullName>
    </recommendedName>
</protein>
<dbReference type="SMART" id="SM00184">
    <property type="entry name" value="RING"/>
    <property type="match status" value="1"/>
</dbReference>
<dbReference type="GO" id="GO:0008270">
    <property type="term" value="F:zinc ion binding"/>
    <property type="evidence" value="ECO:0007669"/>
    <property type="project" value="UniProtKB-KW"/>
</dbReference>
<feature type="compositionally biased region" description="Polar residues" evidence="5">
    <location>
        <begin position="375"/>
        <end position="385"/>
    </location>
</feature>
<feature type="compositionally biased region" description="Polar residues" evidence="5">
    <location>
        <begin position="475"/>
        <end position="487"/>
    </location>
</feature>
<dbReference type="InterPro" id="IPR013083">
    <property type="entry name" value="Znf_RING/FYVE/PHD"/>
</dbReference>
<evidence type="ECO:0000256" key="5">
    <source>
        <dbReference type="SAM" id="MobiDB-lite"/>
    </source>
</evidence>
<dbReference type="AlphaFoldDB" id="A0A7S1E8B3"/>
<feature type="region of interest" description="Disordered" evidence="5">
    <location>
        <begin position="338"/>
        <end position="422"/>
    </location>
</feature>
<dbReference type="GO" id="GO:0006511">
    <property type="term" value="P:ubiquitin-dependent protein catabolic process"/>
    <property type="evidence" value="ECO:0007669"/>
    <property type="project" value="TreeGrafter"/>
</dbReference>
<evidence type="ECO:0000256" key="2">
    <source>
        <dbReference type="ARBA" id="ARBA00022771"/>
    </source>
</evidence>
<dbReference type="GO" id="GO:0005634">
    <property type="term" value="C:nucleus"/>
    <property type="evidence" value="ECO:0007669"/>
    <property type="project" value="TreeGrafter"/>
</dbReference>
<feature type="compositionally biased region" description="Low complexity" evidence="5">
    <location>
        <begin position="30"/>
        <end position="45"/>
    </location>
</feature>
<evidence type="ECO:0000256" key="1">
    <source>
        <dbReference type="ARBA" id="ARBA00022723"/>
    </source>
</evidence>
<keyword evidence="3" id="KW-0862">Zinc</keyword>
<sequence length="505" mass="54432">MEDGNGISFSMPPGMIMAEDAVVADHLASHSRAVEAAAAHAQQQNGQGGGVREREREEEEDRVKGTPPEVLKALSKMSFEEVMERCPHPCACATPTDADSEESKEGDEATTQRPFDSSASPLGVAPKILGLQVDSEAEDKMCEICQVGYDADDEVLLLPCKHFFHTSCVSRWLGMRRTCPKCRHAVAPLDGTPAEEPNGVIVRRTTTIEWVPVVRWVPASSTTVEVRTEVGSDMETVTTTTTRNTSIDPAQLAQNLSPALQQQAREQTQQASQGQQPRQQPQQPPQQPQQQHGSIGGLSASPPQPQGHARPAASPPPAPAGSTVQRFSVLSSAAMQEALNTEQRQSSPPLHPSPPLHAAPIQDEGAFSARHRTPRTASPPRQQGSAHPPMPAMPPLGPAARIVHPPPSNQHHLRPRSLSTDFSVPMQPQATLQATPQATLRDQATFQATLRDQGSFSRDPVSTQHRFVSFHLTRAQPQARNSPSITPVTPPLMPGGPSLIMTPPM</sequence>
<dbReference type="SMART" id="SM00744">
    <property type="entry name" value="RINGv"/>
    <property type="match status" value="1"/>
</dbReference>
<keyword evidence="2 4" id="KW-0863">Zinc-finger</keyword>
<keyword evidence="1" id="KW-0479">Metal-binding</keyword>
<dbReference type="PROSITE" id="PS50089">
    <property type="entry name" value="ZF_RING_2"/>
    <property type="match status" value="1"/>
</dbReference>
<dbReference type="EMBL" id="HBFX01030864">
    <property type="protein sequence ID" value="CAD8967553.1"/>
    <property type="molecule type" value="Transcribed_RNA"/>
</dbReference>
<feature type="compositionally biased region" description="Polar residues" evidence="5">
    <location>
        <begin position="109"/>
        <end position="120"/>
    </location>
</feature>
<feature type="region of interest" description="Disordered" evidence="5">
    <location>
        <begin position="474"/>
        <end position="505"/>
    </location>
</feature>
<feature type="compositionally biased region" description="Polar residues" evidence="5">
    <location>
        <begin position="246"/>
        <end position="260"/>
    </location>
</feature>
<feature type="region of interest" description="Disordered" evidence="5">
    <location>
        <begin position="94"/>
        <end position="121"/>
    </location>
</feature>
<dbReference type="Pfam" id="PF13639">
    <property type="entry name" value="zf-RING_2"/>
    <property type="match status" value="1"/>
</dbReference>
<dbReference type="Gene3D" id="3.30.40.10">
    <property type="entry name" value="Zinc/RING finger domain, C3HC4 (zinc finger)"/>
    <property type="match status" value="1"/>
</dbReference>
<feature type="domain" description="RING-type" evidence="6">
    <location>
        <begin position="142"/>
        <end position="183"/>
    </location>
</feature>
<evidence type="ECO:0000259" key="6">
    <source>
        <dbReference type="PROSITE" id="PS50089"/>
    </source>
</evidence>